<dbReference type="InterPro" id="IPR012338">
    <property type="entry name" value="Beta-lactam/transpept-like"/>
</dbReference>
<dbReference type="RefSeq" id="WP_187964231.1">
    <property type="nucleotide sequence ID" value="NZ_JACVDC010000006.1"/>
</dbReference>
<comment type="caution">
    <text evidence="2">The sequence shown here is derived from an EMBL/GenBank/DDBJ whole genome shotgun (WGS) entry which is preliminary data.</text>
</comment>
<evidence type="ECO:0000313" key="2">
    <source>
        <dbReference type="EMBL" id="MBC9795079.1"/>
    </source>
</evidence>
<keyword evidence="3" id="KW-1185">Reference proteome</keyword>
<feature type="domain" description="Beta-lactamase-related" evidence="1">
    <location>
        <begin position="44"/>
        <end position="357"/>
    </location>
</feature>
<dbReference type="InterPro" id="IPR050789">
    <property type="entry name" value="Diverse_Enzym_Activities"/>
</dbReference>
<name>A0A926JPP3_9FLAO</name>
<evidence type="ECO:0000259" key="1">
    <source>
        <dbReference type="Pfam" id="PF00144"/>
    </source>
</evidence>
<dbReference type="SUPFAM" id="SSF56601">
    <property type="entry name" value="beta-lactamase/transpeptidase-like"/>
    <property type="match status" value="1"/>
</dbReference>
<dbReference type="EMBL" id="JACVDC010000006">
    <property type="protein sequence ID" value="MBC9795079.1"/>
    <property type="molecule type" value="Genomic_DNA"/>
</dbReference>
<sequence>MMIKQIFYRIFHIVLYTILLYGCSFNENTIVRNYKNTHISKDSVDHYIKDNMKELKVPGLSFSIINNGEVVYHNSYGYANLEKKLPVNSETIFEAASLSKSIFAFFVMKYVEEGKLDLDKPLYKYLPYSDIAYDERYKKITARMVLSHRSGFPNWRENEKDKKLKIKFEPGTRFEYSGEGYQYLAMVLKKIEGGDWKLLEKSFQNKVAKPLGMNSTVFIQNKTTRKLKAEPYDKDGHWIDWENNYWYKKDDGIFVAPSSLHTNSLDFSKWMIAIMKNEHLSESSYKELLGYESKAFTSDSGTAYYYTLGFMTGDKEFKNVYFHSGSNDGFTCWYVFDKANKWGYVLFTNSEKGVELGEKMFGYLGGMTVWK</sequence>
<dbReference type="PANTHER" id="PTHR43283:SF18">
    <property type="match status" value="1"/>
</dbReference>
<dbReference type="PROSITE" id="PS51257">
    <property type="entry name" value="PROKAR_LIPOPROTEIN"/>
    <property type="match status" value="1"/>
</dbReference>
<reference evidence="2 3" key="1">
    <citation type="submission" date="2020-09" db="EMBL/GenBank/DDBJ databases">
        <title>Sinomicrobium weinanense sp. nov., a halophilic bacteria isolated from saline-alkali soil.</title>
        <authorList>
            <person name="Wu P."/>
            <person name="Ren H."/>
            <person name="Mei Y."/>
            <person name="Liang Y."/>
            <person name="Chen Z."/>
        </authorList>
    </citation>
    <scope>NUCLEOTIDE SEQUENCE [LARGE SCALE GENOMIC DNA]</scope>
    <source>
        <strain evidence="2 3">FJxs</strain>
    </source>
</reference>
<gene>
    <name evidence="2" type="ORF">IBL28_03815</name>
</gene>
<proteinExistence type="predicted"/>
<accession>A0A926JPP3</accession>
<evidence type="ECO:0000313" key="3">
    <source>
        <dbReference type="Proteomes" id="UP000653730"/>
    </source>
</evidence>
<dbReference type="Gene3D" id="3.40.710.10">
    <property type="entry name" value="DD-peptidase/beta-lactamase superfamily"/>
    <property type="match status" value="1"/>
</dbReference>
<dbReference type="Pfam" id="PF00144">
    <property type="entry name" value="Beta-lactamase"/>
    <property type="match status" value="1"/>
</dbReference>
<protein>
    <submittedName>
        <fullName evidence="2">Beta-lactamase family protein</fullName>
    </submittedName>
</protein>
<dbReference type="PANTHER" id="PTHR43283">
    <property type="entry name" value="BETA-LACTAMASE-RELATED"/>
    <property type="match status" value="1"/>
</dbReference>
<dbReference type="InterPro" id="IPR001466">
    <property type="entry name" value="Beta-lactam-related"/>
</dbReference>
<dbReference type="AlphaFoldDB" id="A0A926JPP3"/>
<dbReference type="Proteomes" id="UP000653730">
    <property type="component" value="Unassembled WGS sequence"/>
</dbReference>
<organism evidence="2 3">
    <name type="scientific">Sinomicrobium weinanense</name>
    <dbReference type="NCBI Taxonomy" id="2842200"/>
    <lineage>
        <taxon>Bacteria</taxon>
        <taxon>Pseudomonadati</taxon>
        <taxon>Bacteroidota</taxon>
        <taxon>Flavobacteriia</taxon>
        <taxon>Flavobacteriales</taxon>
        <taxon>Flavobacteriaceae</taxon>
        <taxon>Sinomicrobium</taxon>
    </lineage>
</organism>